<proteinExistence type="predicted"/>
<gene>
    <name evidence="1" type="ORF">LSAA_11764</name>
</gene>
<sequence>MSLASSGEELCPRTDKAPSGIYGVKKVVDDIFICGTDYDELFARICDVFAPVGKHVDITPNIIMSSKVLKDCKDLNSLPKNRIVLIYRSQWVGLSIDEDFGALLYY</sequence>
<name>A0A7R8HAX1_LEPSM</name>
<dbReference type="AlphaFoldDB" id="A0A7R8HAX1"/>
<keyword evidence="2" id="KW-1185">Reference proteome</keyword>
<evidence type="ECO:0000313" key="2">
    <source>
        <dbReference type="Proteomes" id="UP000675881"/>
    </source>
</evidence>
<dbReference type="Proteomes" id="UP000675881">
    <property type="component" value="Chromosome 6"/>
</dbReference>
<accession>A0A7R8HAX1</accession>
<protein>
    <submittedName>
        <fullName evidence="1">(salmon louse) hypothetical protein</fullName>
    </submittedName>
</protein>
<dbReference type="EMBL" id="HG994585">
    <property type="protein sequence ID" value="CAF2977291.1"/>
    <property type="molecule type" value="Genomic_DNA"/>
</dbReference>
<evidence type="ECO:0000313" key="1">
    <source>
        <dbReference type="EMBL" id="CAF2977291.1"/>
    </source>
</evidence>
<reference evidence="1" key="1">
    <citation type="submission" date="2021-02" db="EMBL/GenBank/DDBJ databases">
        <authorList>
            <person name="Bekaert M."/>
        </authorList>
    </citation>
    <scope>NUCLEOTIDE SEQUENCE</scope>
    <source>
        <strain evidence="1">IoA-00</strain>
    </source>
</reference>
<organism evidence="1 2">
    <name type="scientific">Lepeophtheirus salmonis</name>
    <name type="common">Salmon louse</name>
    <name type="synonym">Caligus salmonis</name>
    <dbReference type="NCBI Taxonomy" id="72036"/>
    <lineage>
        <taxon>Eukaryota</taxon>
        <taxon>Metazoa</taxon>
        <taxon>Ecdysozoa</taxon>
        <taxon>Arthropoda</taxon>
        <taxon>Crustacea</taxon>
        <taxon>Multicrustacea</taxon>
        <taxon>Hexanauplia</taxon>
        <taxon>Copepoda</taxon>
        <taxon>Siphonostomatoida</taxon>
        <taxon>Caligidae</taxon>
        <taxon>Lepeophtheirus</taxon>
    </lineage>
</organism>